<evidence type="ECO:0000313" key="1">
    <source>
        <dbReference type="EMBL" id="KAF6236999.1"/>
    </source>
</evidence>
<gene>
    <name evidence="1" type="ORF">HO173_004878</name>
</gene>
<dbReference type="AlphaFoldDB" id="A0A8H6FYE0"/>
<name>A0A8H6FYE0_9LECA</name>
<reference evidence="1 2" key="1">
    <citation type="journal article" date="2020" name="Genomics">
        <title>Complete, high-quality genomes from long-read metagenomic sequencing of two wolf lichen thalli reveals enigmatic genome architecture.</title>
        <authorList>
            <person name="McKenzie S.K."/>
            <person name="Walston R.F."/>
            <person name="Allen J.L."/>
        </authorList>
    </citation>
    <scope>NUCLEOTIDE SEQUENCE [LARGE SCALE GENOMIC DNA]</scope>
    <source>
        <strain evidence="1">WasteWater2</strain>
    </source>
</reference>
<organism evidence="1 2">
    <name type="scientific">Letharia columbiana</name>
    <dbReference type="NCBI Taxonomy" id="112416"/>
    <lineage>
        <taxon>Eukaryota</taxon>
        <taxon>Fungi</taxon>
        <taxon>Dikarya</taxon>
        <taxon>Ascomycota</taxon>
        <taxon>Pezizomycotina</taxon>
        <taxon>Lecanoromycetes</taxon>
        <taxon>OSLEUM clade</taxon>
        <taxon>Lecanoromycetidae</taxon>
        <taxon>Lecanorales</taxon>
        <taxon>Lecanorineae</taxon>
        <taxon>Parmeliaceae</taxon>
        <taxon>Letharia</taxon>
    </lineage>
</organism>
<dbReference type="GeneID" id="59286542"/>
<keyword evidence="2" id="KW-1185">Reference proteome</keyword>
<protein>
    <submittedName>
        <fullName evidence="1">Uncharacterized protein</fullName>
    </submittedName>
</protein>
<evidence type="ECO:0000313" key="2">
    <source>
        <dbReference type="Proteomes" id="UP000578531"/>
    </source>
</evidence>
<dbReference type="Proteomes" id="UP000578531">
    <property type="component" value="Unassembled WGS sequence"/>
</dbReference>
<accession>A0A8H6FYE0</accession>
<dbReference type="EMBL" id="JACCJC010000016">
    <property type="protein sequence ID" value="KAF6236999.1"/>
    <property type="molecule type" value="Genomic_DNA"/>
</dbReference>
<sequence>MDMIYVTQLVQQVGFIPFSSAPFRKQGHYDEIERGNVPMRPNLWYHVLVDQDPGIARQCGRQAVAGF</sequence>
<dbReference type="RefSeq" id="XP_037166331.1">
    <property type="nucleotide sequence ID" value="XM_037306796.1"/>
</dbReference>
<proteinExistence type="predicted"/>
<comment type="caution">
    <text evidence="1">The sequence shown here is derived from an EMBL/GenBank/DDBJ whole genome shotgun (WGS) entry which is preliminary data.</text>
</comment>